<name>A0A0F9K1K9_9ZZZZ</name>
<comment type="caution">
    <text evidence="1">The sequence shown here is derived from an EMBL/GenBank/DDBJ whole genome shotgun (WGS) entry which is preliminary data.</text>
</comment>
<reference evidence="1" key="1">
    <citation type="journal article" date="2015" name="Nature">
        <title>Complex archaea that bridge the gap between prokaryotes and eukaryotes.</title>
        <authorList>
            <person name="Spang A."/>
            <person name="Saw J.H."/>
            <person name="Jorgensen S.L."/>
            <person name="Zaremba-Niedzwiedzka K."/>
            <person name="Martijn J."/>
            <person name="Lind A.E."/>
            <person name="van Eijk R."/>
            <person name="Schleper C."/>
            <person name="Guy L."/>
            <person name="Ettema T.J."/>
        </authorList>
    </citation>
    <scope>NUCLEOTIDE SEQUENCE</scope>
</reference>
<organism evidence="1">
    <name type="scientific">marine sediment metagenome</name>
    <dbReference type="NCBI Taxonomy" id="412755"/>
    <lineage>
        <taxon>unclassified sequences</taxon>
        <taxon>metagenomes</taxon>
        <taxon>ecological metagenomes</taxon>
    </lineage>
</organism>
<gene>
    <name evidence="1" type="ORF">LCGC14_1385960</name>
</gene>
<evidence type="ECO:0000313" key="1">
    <source>
        <dbReference type="EMBL" id="KKM75858.1"/>
    </source>
</evidence>
<protein>
    <submittedName>
        <fullName evidence="1">Uncharacterized protein</fullName>
    </submittedName>
</protein>
<dbReference type="EMBL" id="LAZR01008903">
    <property type="protein sequence ID" value="KKM75858.1"/>
    <property type="molecule type" value="Genomic_DNA"/>
</dbReference>
<proteinExistence type="predicted"/>
<accession>A0A0F9K1K9</accession>
<dbReference type="AlphaFoldDB" id="A0A0F9K1K9"/>
<sequence length="270" mass="30180">MSYLKGFFVVLFAIFALPVMGQVQVRDGCSVPDSVKWRGNVHQCADCSFRSRSPFDVRTDSQRCGESDTPSVAGPVDTDEYVSIFGLAPDPRRSNLRGMKLRMARMRYNERRANWGGVFLIGDSKAPFYVKDEGETLSASAASDPISETELKIPGLDLDGLSVYTKATQAKVNNIYKTWGLGEPVLWIEYNSYVRDHQTGGYKRGTAVKLALPDAPLPLFHDAWAYAAYTFPHQQVASAQVKLMQNCYFPKKIHTFIGQGIVGRYRARCK</sequence>